<dbReference type="STRING" id="383855.M2YRW4"/>
<dbReference type="Gene3D" id="3.40.50.970">
    <property type="match status" value="1"/>
</dbReference>
<dbReference type="PANTHER" id="PTHR43452">
    <property type="entry name" value="PYRUVATE DECARBOXYLASE"/>
    <property type="match status" value="1"/>
</dbReference>
<evidence type="ECO:0000256" key="1">
    <source>
        <dbReference type="ARBA" id="ARBA00001964"/>
    </source>
</evidence>
<evidence type="ECO:0000256" key="2">
    <source>
        <dbReference type="ARBA" id="ARBA00007812"/>
    </source>
</evidence>
<dbReference type="RefSeq" id="XP_007928797.1">
    <property type="nucleotide sequence ID" value="XM_007930606.1"/>
</dbReference>
<protein>
    <recommendedName>
        <fullName evidence="8">Thiamine pyrophosphate enzyme N-terminal TPP-binding domain-containing protein</fullName>
    </recommendedName>
</protein>
<proteinExistence type="inferred from homology"/>
<keyword evidence="5" id="KW-0460">Magnesium</keyword>
<comment type="similarity">
    <text evidence="2">Belongs to the TPP enzyme family.</text>
</comment>
<dbReference type="InterPro" id="IPR012001">
    <property type="entry name" value="Thiamin_PyroP_enz_TPP-bd_dom"/>
</dbReference>
<evidence type="ECO:0000256" key="4">
    <source>
        <dbReference type="ARBA" id="ARBA00022793"/>
    </source>
</evidence>
<evidence type="ECO:0000256" key="5">
    <source>
        <dbReference type="ARBA" id="ARBA00022842"/>
    </source>
</evidence>
<gene>
    <name evidence="9" type="ORF">MYCFIDRAFT_31855</name>
</gene>
<dbReference type="PANTHER" id="PTHR43452:SF30">
    <property type="entry name" value="PYRUVATE DECARBOXYLASE ISOZYME 1-RELATED"/>
    <property type="match status" value="1"/>
</dbReference>
<dbReference type="AlphaFoldDB" id="M2YRW4"/>
<reference evidence="9 10" key="1">
    <citation type="journal article" date="2012" name="PLoS Pathog.">
        <title>Diverse lifestyles and strategies of plant pathogenesis encoded in the genomes of eighteen Dothideomycetes fungi.</title>
        <authorList>
            <person name="Ohm R.A."/>
            <person name="Feau N."/>
            <person name="Henrissat B."/>
            <person name="Schoch C.L."/>
            <person name="Horwitz B.A."/>
            <person name="Barry K.W."/>
            <person name="Condon B.J."/>
            <person name="Copeland A.C."/>
            <person name="Dhillon B."/>
            <person name="Glaser F."/>
            <person name="Hesse C.N."/>
            <person name="Kosti I."/>
            <person name="LaButti K."/>
            <person name="Lindquist E.A."/>
            <person name="Lucas S."/>
            <person name="Salamov A.A."/>
            <person name="Bradshaw R.E."/>
            <person name="Ciuffetti L."/>
            <person name="Hamelin R.C."/>
            <person name="Kema G.H.J."/>
            <person name="Lawrence C."/>
            <person name="Scott J.A."/>
            <person name="Spatafora J.W."/>
            <person name="Turgeon B.G."/>
            <person name="de Wit P.J.G.M."/>
            <person name="Zhong S."/>
            <person name="Goodwin S.B."/>
            <person name="Grigoriev I.V."/>
        </authorList>
    </citation>
    <scope>NUCLEOTIDE SEQUENCE [LARGE SCALE GENOMIC DNA]</scope>
    <source>
        <strain evidence="9 10">CIRAD86</strain>
    </source>
</reference>
<comment type="cofactor">
    <cofactor evidence="1">
        <name>thiamine diphosphate</name>
        <dbReference type="ChEBI" id="CHEBI:58937"/>
    </cofactor>
</comment>
<name>M2YRW4_PSEFD</name>
<dbReference type="GO" id="GO:0005634">
    <property type="term" value="C:nucleus"/>
    <property type="evidence" value="ECO:0007669"/>
    <property type="project" value="TreeGrafter"/>
</dbReference>
<dbReference type="HOGENOM" id="CLU_122598_1_0_1"/>
<keyword evidence="10" id="KW-1185">Reference proteome</keyword>
<dbReference type="VEuPathDB" id="FungiDB:MYCFIDRAFT_31855"/>
<evidence type="ECO:0000256" key="7">
    <source>
        <dbReference type="ARBA" id="ARBA00023239"/>
    </source>
</evidence>
<dbReference type="GO" id="GO:0030976">
    <property type="term" value="F:thiamine pyrophosphate binding"/>
    <property type="evidence" value="ECO:0007669"/>
    <property type="project" value="InterPro"/>
</dbReference>
<feature type="domain" description="Thiamine pyrophosphate enzyme N-terminal TPP-binding" evidence="8">
    <location>
        <begin position="8"/>
        <end position="113"/>
    </location>
</feature>
<sequence length="117" mass="12497">MPSTIPFAEFLFRRLVQLNCRSVHGVPGDFVLRALGGLSSNTRIQPGVPRWIGNGNEFCAGYAADGYARAAALARRNLIAGPRVGAFFTTYDVGELSAINAVAGSYAESVAFLLSTW</sequence>
<dbReference type="GeneID" id="19338822"/>
<evidence type="ECO:0000313" key="10">
    <source>
        <dbReference type="Proteomes" id="UP000016932"/>
    </source>
</evidence>
<dbReference type="Proteomes" id="UP000016932">
    <property type="component" value="Unassembled WGS sequence"/>
</dbReference>
<dbReference type="eggNOG" id="KOG1184">
    <property type="taxonomic scope" value="Eukaryota"/>
</dbReference>
<dbReference type="GO" id="GO:0046872">
    <property type="term" value="F:metal ion binding"/>
    <property type="evidence" value="ECO:0007669"/>
    <property type="project" value="UniProtKB-KW"/>
</dbReference>
<evidence type="ECO:0000259" key="8">
    <source>
        <dbReference type="Pfam" id="PF02776"/>
    </source>
</evidence>
<keyword evidence="6" id="KW-0786">Thiamine pyrophosphate</keyword>
<dbReference type="InterPro" id="IPR029061">
    <property type="entry name" value="THDP-binding"/>
</dbReference>
<dbReference type="GO" id="GO:0004737">
    <property type="term" value="F:pyruvate decarboxylase activity"/>
    <property type="evidence" value="ECO:0007669"/>
    <property type="project" value="TreeGrafter"/>
</dbReference>
<dbReference type="GO" id="GO:0000949">
    <property type="term" value="P:aromatic amino acid family catabolic process to alcohol via Ehrlich pathway"/>
    <property type="evidence" value="ECO:0007669"/>
    <property type="project" value="TreeGrafter"/>
</dbReference>
<keyword evidence="4" id="KW-0210">Decarboxylase</keyword>
<evidence type="ECO:0000313" key="9">
    <source>
        <dbReference type="EMBL" id="EME80485.1"/>
    </source>
</evidence>
<dbReference type="EMBL" id="KB446561">
    <property type="protein sequence ID" value="EME80485.1"/>
    <property type="molecule type" value="Genomic_DNA"/>
</dbReference>
<dbReference type="OrthoDB" id="3970464at2759"/>
<dbReference type="Pfam" id="PF02776">
    <property type="entry name" value="TPP_enzyme_N"/>
    <property type="match status" value="1"/>
</dbReference>
<accession>M2YRW4</accession>
<evidence type="ECO:0000256" key="6">
    <source>
        <dbReference type="ARBA" id="ARBA00023052"/>
    </source>
</evidence>
<evidence type="ECO:0000256" key="3">
    <source>
        <dbReference type="ARBA" id="ARBA00022723"/>
    </source>
</evidence>
<dbReference type="SUPFAM" id="SSF52518">
    <property type="entry name" value="Thiamin diphosphate-binding fold (THDP-binding)"/>
    <property type="match status" value="1"/>
</dbReference>
<organism evidence="9 10">
    <name type="scientific">Pseudocercospora fijiensis (strain CIRAD86)</name>
    <name type="common">Black leaf streak disease fungus</name>
    <name type="synonym">Mycosphaerella fijiensis</name>
    <dbReference type="NCBI Taxonomy" id="383855"/>
    <lineage>
        <taxon>Eukaryota</taxon>
        <taxon>Fungi</taxon>
        <taxon>Dikarya</taxon>
        <taxon>Ascomycota</taxon>
        <taxon>Pezizomycotina</taxon>
        <taxon>Dothideomycetes</taxon>
        <taxon>Dothideomycetidae</taxon>
        <taxon>Mycosphaerellales</taxon>
        <taxon>Mycosphaerellaceae</taxon>
        <taxon>Pseudocercospora</taxon>
    </lineage>
</organism>
<keyword evidence="3" id="KW-0479">Metal-binding</keyword>
<dbReference type="InterPro" id="IPR012110">
    <property type="entry name" value="PDC/IPDC-like"/>
</dbReference>
<dbReference type="KEGG" id="pfj:MYCFIDRAFT_31855"/>
<keyword evidence="7" id="KW-0456">Lyase</keyword>
<dbReference type="GO" id="GO:0005829">
    <property type="term" value="C:cytosol"/>
    <property type="evidence" value="ECO:0007669"/>
    <property type="project" value="TreeGrafter"/>
</dbReference>